<reference evidence="5 6" key="1">
    <citation type="submission" date="2020-04" db="EMBL/GenBank/DDBJ databases">
        <title>Description of novel Gluconacetobacter.</title>
        <authorList>
            <person name="Sombolestani A."/>
        </authorList>
    </citation>
    <scope>NUCLEOTIDE SEQUENCE [LARGE SCALE GENOMIC DNA]</scope>
    <source>
        <strain evidence="5 6">LMG 27724</strain>
    </source>
</reference>
<evidence type="ECO:0000259" key="4">
    <source>
        <dbReference type="PROSITE" id="PS51118"/>
    </source>
</evidence>
<keyword evidence="3" id="KW-0804">Transcription</keyword>
<organism evidence="5 6">
    <name type="scientific">Gluconacetobacter asukensis</name>
    <dbReference type="NCBI Taxonomy" id="1017181"/>
    <lineage>
        <taxon>Bacteria</taxon>
        <taxon>Pseudomonadati</taxon>
        <taxon>Pseudomonadota</taxon>
        <taxon>Alphaproteobacteria</taxon>
        <taxon>Acetobacterales</taxon>
        <taxon>Acetobacteraceae</taxon>
        <taxon>Gluconacetobacter</taxon>
    </lineage>
</organism>
<dbReference type="GO" id="GO:0003677">
    <property type="term" value="F:DNA binding"/>
    <property type="evidence" value="ECO:0007669"/>
    <property type="project" value="UniProtKB-KW"/>
</dbReference>
<dbReference type="PANTHER" id="PTHR33204">
    <property type="entry name" value="TRANSCRIPTIONAL REGULATOR, MARR FAMILY"/>
    <property type="match status" value="1"/>
</dbReference>
<dbReference type="Proteomes" id="UP000577891">
    <property type="component" value="Unassembled WGS sequence"/>
</dbReference>
<dbReference type="PROSITE" id="PS51118">
    <property type="entry name" value="HTH_HXLR"/>
    <property type="match status" value="1"/>
</dbReference>
<evidence type="ECO:0000256" key="2">
    <source>
        <dbReference type="ARBA" id="ARBA00023125"/>
    </source>
</evidence>
<comment type="caution">
    <text evidence="5">The sequence shown here is derived from an EMBL/GenBank/DDBJ whole genome shotgun (WGS) entry which is preliminary data.</text>
</comment>
<proteinExistence type="predicted"/>
<keyword evidence="1" id="KW-0805">Transcription regulation</keyword>
<evidence type="ECO:0000313" key="6">
    <source>
        <dbReference type="Proteomes" id="UP000577891"/>
    </source>
</evidence>
<feature type="domain" description="HTH hxlR-type" evidence="4">
    <location>
        <begin position="15"/>
        <end position="114"/>
    </location>
</feature>
<evidence type="ECO:0000256" key="1">
    <source>
        <dbReference type="ARBA" id="ARBA00023015"/>
    </source>
</evidence>
<keyword evidence="6" id="KW-1185">Reference proteome</keyword>
<dbReference type="AlphaFoldDB" id="A0A7W4J3F3"/>
<name>A0A7W4J3F3_9PROT</name>
<accession>A0A7W4J3F3</accession>
<dbReference type="RefSeq" id="WP_182980438.1">
    <property type="nucleotide sequence ID" value="NZ_BAABGB010000024.1"/>
</dbReference>
<dbReference type="EMBL" id="JABEQE010000023">
    <property type="protein sequence ID" value="MBB2173971.1"/>
    <property type="molecule type" value="Genomic_DNA"/>
</dbReference>
<gene>
    <name evidence="5" type="ORF">HLH35_17920</name>
</gene>
<dbReference type="Gene3D" id="1.10.10.10">
    <property type="entry name" value="Winged helix-like DNA-binding domain superfamily/Winged helix DNA-binding domain"/>
    <property type="match status" value="1"/>
</dbReference>
<keyword evidence="2" id="KW-0238">DNA-binding</keyword>
<dbReference type="InterPro" id="IPR036390">
    <property type="entry name" value="WH_DNA-bd_sf"/>
</dbReference>
<dbReference type="InterPro" id="IPR002577">
    <property type="entry name" value="HTH_HxlR"/>
</dbReference>
<dbReference type="InterPro" id="IPR036388">
    <property type="entry name" value="WH-like_DNA-bd_sf"/>
</dbReference>
<sequence length="116" mass="12647">MPKEYIPKRTPLDPCPIETVIAMIGGKWKARALHLLTQDAFGFAQLRRALGGVSQQVLSTQLRAMEADGLIARQDPGPGDNGAACYTATAKGRTLVDILLPVAEWGTYERTHQSRT</sequence>
<evidence type="ECO:0000313" key="5">
    <source>
        <dbReference type="EMBL" id="MBB2173971.1"/>
    </source>
</evidence>
<dbReference type="Pfam" id="PF01638">
    <property type="entry name" value="HxlR"/>
    <property type="match status" value="1"/>
</dbReference>
<dbReference type="PANTHER" id="PTHR33204:SF29">
    <property type="entry name" value="TRANSCRIPTIONAL REGULATOR"/>
    <property type="match status" value="1"/>
</dbReference>
<dbReference type="SUPFAM" id="SSF46785">
    <property type="entry name" value="Winged helix' DNA-binding domain"/>
    <property type="match status" value="1"/>
</dbReference>
<evidence type="ECO:0000256" key="3">
    <source>
        <dbReference type="ARBA" id="ARBA00023163"/>
    </source>
</evidence>
<protein>
    <submittedName>
        <fullName evidence="5">Helix-turn-helix transcriptional regulator</fullName>
    </submittedName>
</protein>